<dbReference type="Gene3D" id="3.40.1390.30">
    <property type="entry name" value="NIF3 (NGG1p interacting factor 3)-like"/>
    <property type="match status" value="2"/>
</dbReference>
<comment type="caution">
    <text evidence="4">The sequence shown here is derived from an EMBL/GenBank/DDBJ whole genome shotgun (WGS) entry which is preliminary data.</text>
</comment>
<accession>A0ABQ5NAH4</accession>
<organism evidence="4 5">
    <name type="scientific">Clostridium omnivorum</name>
    <dbReference type="NCBI Taxonomy" id="1604902"/>
    <lineage>
        <taxon>Bacteria</taxon>
        <taxon>Bacillati</taxon>
        <taxon>Bacillota</taxon>
        <taxon>Clostridia</taxon>
        <taxon>Eubacteriales</taxon>
        <taxon>Clostridiaceae</taxon>
        <taxon>Clostridium</taxon>
    </lineage>
</organism>
<keyword evidence="3" id="KW-0479">Metal-binding</keyword>
<dbReference type="RefSeq" id="WP_264851569.1">
    <property type="nucleotide sequence ID" value="NZ_BRXR01000001.1"/>
</dbReference>
<evidence type="ECO:0000313" key="5">
    <source>
        <dbReference type="Proteomes" id="UP001208567"/>
    </source>
</evidence>
<dbReference type="Pfam" id="PF01784">
    <property type="entry name" value="DUF34_NIF3"/>
    <property type="match status" value="1"/>
</dbReference>
<comment type="similarity">
    <text evidence="1">Belongs to the GTP cyclohydrolase I type 2/NIF3 family.</text>
</comment>
<dbReference type="InterPro" id="IPR002678">
    <property type="entry name" value="DUF34/NIF3"/>
</dbReference>
<protein>
    <recommendedName>
        <fullName evidence="2">GTP cyclohydrolase 1 type 2 homolog</fullName>
    </recommendedName>
</protein>
<dbReference type="PANTHER" id="PTHR13799">
    <property type="entry name" value="NGG1 INTERACTING FACTOR 3"/>
    <property type="match status" value="1"/>
</dbReference>
<dbReference type="EMBL" id="BRXR01000001">
    <property type="protein sequence ID" value="GLC32265.1"/>
    <property type="molecule type" value="Genomic_DNA"/>
</dbReference>
<sequence length="271" mass="30614">MSLKVKDFRAIIEKYAPKELKEDYDNVGLMVGDPESIITSILIALDCTFEVIDEAIERQCNLIFTHHPLLFIKPNSITTETLQGEKIIKLIKSDINLYSSHTNLDVAENGLNDLVTRILGYDEWEIIEPYHSKNIHDDSLGIGRLVTLKEPVFLSEMCNKVKNSLGIKVLRYSGEEEMSIEKVAIINGSGEDYFESAKNMGAQCIITGDTTYHFVSDFNEQNIAIIDAGHFPTEWAPMKLLADIIKKEIINLGEDVPIIVSDKSKNPYKYK</sequence>
<gene>
    <name evidence="4" type="ORF">bsdE14_36750</name>
</gene>
<proteinExistence type="inferred from homology"/>
<dbReference type="NCBIfam" id="TIGR00486">
    <property type="entry name" value="YbgI_SA1388"/>
    <property type="match status" value="1"/>
</dbReference>
<evidence type="ECO:0000256" key="2">
    <source>
        <dbReference type="ARBA" id="ARBA00022112"/>
    </source>
</evidence>
<dbReference type="InterPro" id="IPR036069">
    <property type="entry name" value="DUF34/NIF3_sf"/>
</dbReference>
<name>A0ABQ5NAH4_9CLOT</name>
<dbReference type="SUPFAM" id="SSF102705">
    <property type="entry name" value="NIF3 (NGG1p interacting factor 3)-like"/>
    <property type="match status" value="1"/>
</dbReference>
<evidence type="ECO:0000256" key="3">
    <source>
        <dbReference type="ARBA" id="ARBA00022723"/>
    </source>
</evidence>
<dbReference type="Proteomes" id="UP001208567">
    <property type="component" value="Unassembled WGS sequence"/>
</dbReference>
<dbReference type="PANTHER" id="PTHR13799:SF14">
    <property type="entry name" value="GTP CYCLOHYDROLASE 1 TYPE 2 HOMOLOG"/>
    <property type="match status" value="1"/>
</dbReference>
<reference evidence="4 5" key="1">
    <citation type="journal article" date="2024" name="Int. J. Syst. Evol. Microbiol.">
        <title>Clostridium omnivorum sp. nov., isolated from anoxic soil under the treatment of reductive soil disinfestation.</title>
        <authorList>
            <person name="Ueki A."/>
            <person name="Tonouchi A."/>
            <person name="Kaku N."/>
            <person name="Honma S."/>
            <person name="Ueki K."/>
        </authorList>
    </citation>
    <scope>NUCLEOTIDE SEQUENCE [LARGE SCALE GENOMIC DNA]</scope>
    <source>
        <strain evidence="4 5">E14</strain>
    </source>
</reference>
<evidence type="ECO:0000256" key="1">
    <source>
        <dbReference type="ARBA" id="ARBA00006964"/>
    </source>
</evidence>
<evidence type="ECO:0000313" key="4">
    <source>
        <dbReference type="EMBL" id="GLC32265.1"/>
    </source>
</evidence>
<keyword evidence="5" id="KW-1185">Reference proteome</keyword>